<evidence type="ECO:0000256" key="7">
    <source>
        <dbReference type="PIRSR" id="PIRSR618044-1"/>
    </source>
</evidence>
<proteinExistence type="inferred from homology"/>
<evidence type="ECO:0000256" key="8">
    <source>
        <dbReference type="PIRSR" id="PIRSR618044-2"/>
    </source>
</evidence>
<dbReference type="Proteomes" id="UP000269692">
    <property type="component" value="Unassembled WGS sequence"/>
</dbReference>
<evidence type="ECO:0000256" key="1">
    <source>
        <dbReference type="ARBA" id="ARBA00007164"/>
    </source>
</evidence>
<keyword evidence="3" id="KW-0378">Hydrolase</keyword>
<feature type="binding site" evidence="8">
    <location>
        <position position="195"/>
    </location>
    <ligand>
        <name>substrate</name>
    </ligand>
</feature>
<dbReference type="PANTHER" id="PTHR21581:SF6">
    <property type="entry name" value="TRAFFICKING PROTEIN PARTICLE COMPLEX SUBUNIT 12"/>
    <property type="match status" value="1"/>
</dbReference>
<evidence type="ECO:0000313" key="11">
    <source>
        <dbReference type="EMBL" id="RLP77640.1"/>
    </source>
</evidence>
<evidence type="ECO:0000256" key="2">
    <source>
        <dbReference type="ARBA" id="ARBA00022729"/>
    </source>
</evidence>
<feature type="active site" description="Acyl-ester intermediate" evidence="7">
    <location>
        <position position="34"/>
    </location>
</feature>
<keyword evidence="12" id="KW-1185">Reference proteome</keyword>
<keyword evidence="11" id="KW-0645">Protease</keyword>
<evidence type="ECO:0000256" key="6">
    <source>
        <dbReference type="ARBA" id="ARBA00023316"/>
    </source>
</evidence>
<dbReference type="GO" id="GO:0009252">
    <property type="term" value="P:peptidoglycan biosynthetic process"/>
    <property type="evidence" value="ECO:0007669"/>
    <property type="project" value="UniProtKB-KW"/>
</dbReference>
<feature type="active site" evidence="7">
    <location>
        <position position="89"/>
    </location>
</feature>
<name>A0A3L7ACV3_9HYPH</name>
<dbReference type="AlphaFoldDB" id="A0A3L7ACV3"/>
<accession>A0A3L7ACV3</accession>
<comment type="caution">
    <text evidence="11">The sequence shown here is derived from an EMBL/GenBank/DDBJ whole genome shotgun (WGS) entry which is preliminary data.</text>
</comment>
<gene>
    <name evidence="11" type="ORF">D9R14_13310</name>
</gene>
<evidence type="ECO:0000259" key="10">
    <source>
        <dbReference type="Pfam" id="PF00768"/>
    </source>
</evidence>
<evidence type="ECO:0000313" key="12">
    <source>
        <dbReference type="Proteomes" id="UP000269692"/>
    </source>
</evidence>
<dbReference type="Pfam" id="PF00768">
    <property type="entry name" value="Peptidase_S11"/>
    <property type="match status" value="1"/>
</dbReference>
<feature type="domain" description="Peptidase S11 D-alanyl-D-alanine carboxypeptidase A N-terminal" evidence="10">
    <location>
        <begin position="4"/>
        <end position="224"/>
    </location>
</feature>
<dbReference type="InterPro" id="IPR012338">
    <property type="entry name" value="Beta-lactam/transpept-like"/>
</dbReference>
<dbReference type="EMBL" id="RCTF01000010">
    <property type="protein sequence ID" value="RLP77640.1"/>
    <property type="molecule type" value="Genomic_DNA"/>
</dbReference>
<evidence type="ECO:0000256" key="5">
    <source>
        <dbReference type="ARBA" id="ARBA00022984"/>
    </source>
</evidence>
<organism evidence="11 12">
    <name type="scientific">Xanthobacter tagetidis</name>
    <dbReference type="NCBI Taxonomy" id="60216"/>
    <lineage>
        <taxon>Bacteria</taxon>
        <taxon>Pseudomonadati</taxon>
        <taxon>Pseudomonadota</taxon>
        <taxon>Alphaproteobacteria</taxon>
        <taxon>Hyphomicrobiales</taxon>
        <taxon>Xanthobacteraceae</taxon>
        <taxon>Xanthobacter</taxon>
    </lineage>
</organism>
<protein>
    <submittedName>
        <fullName evidence="11">D-alanyl-D-alanine carboxypeptidase</fullName>
    </submittedName>
</protein>
<dbReference type="Gene3D" id="3.40.710.10">
    <property type="entry name" value="DD-peptidase/beta-lactamase superfamily"/>
    <property type="match status" value="1"/>
</dbReference>
<keyword evidence="6" id="KW-0961">Cell wall biogenesis/degradation</keyword>
<feature type="active site" description="Proton acceptor" evidence="7">
    <location>
        <position position="37"/>
    </location>
</feature>
<dbReference type="PRINTS" id="PR00725">
    <property type="entry name" value="DADACBPTASE1"/>
</dbReference>
<keyword evidence="11" id="KW-0121">Carboxypeptidase</keyword>
<evidence type="ECO:0000256" key="3">
    <source>
        <dbReference type="ARBA" id="ARBA00022801"/>
    </source>
</evidence>
<evidence type="ECO:0000256" key="4">
    <source>
        <dbReference type="ARBA" id="ARBA00022960"/>
    </source>
</evidence>
<keyword evidence="2" id="KW-0732">Signal</keyword>
<dbReference type="GO" id="GO:0009002">
    <property type="term" value="F:serine-type D-Ala-D-Ala carboxypeptidase activity"/>
    <property type="evidence" value="ECO:0007669"/>
    <property type="project" value="InterPro"/>
</dbReference>
<dbReference type="GO" id="GO:0006508">
    <property type="term" value="P:proteolysis"/>
    <property type="evidence" value="ECO:0007669"/>
    <property type="project" value="InterPro"/>
</dbReference>
<dbReference type="InterPro" id="IPR001967">
    <property type="entry name" value="Peptidase_S11_N"/>
</dbReference>
<dbReference type="GO" id="GO:0071555">
    <property type="term" value="P:cell wall organization"/>
    <property type="evidence" value="ECO:0007669"/>
    <property type="project" value="UniProtKB-KW"/>
</dbReference>
<dbReference type="InterPro" id="IPR018044">
    <property type="entry name" value="Peptidase_S11"/>
</dbReference>
<keyword evidence="4" id="KW-0133">Cell shape</keyword>
<keyword evidence="5" id="KW-0573">Peptidoglycan synthesis</keyword>
<evidence type="ECO:0000256" key="9">
    <source>
        <dbReference type="RuleBase" id="RU004016"/>
    </source>
</evidence>
<reference evidence="11 12" key="1">
    <citation type="submission" date="2018-10" db="EMBL/GenBank/DDBJ databases">
        <title>Xanthobacter tagetidis genome sequencing and assembly.</title>
        <authorList>
            <person name="Maclea K.S."/>
            <person name="Goen A.E."/>
            <person name="Fatima S.A."/>
        </authorList>
    </citation>
    <scope>NUCLEOTIDE SEQUENCE [LARGE SCALE GENOMIC DNA]</scope>
    <source>
        <strain evidence="11 12">ATCC 700314</strain>
    </source>
</reference>
<dbReference type="GO" id="GO:0008360">
    <property type="term" value="P:regulation of cell shape"/>
    <property type="evidence" value="ECO:0007669"/>
    <property type="project" value="UniProtKB-KW"/>
</dbReference>
<sequence>MPQALACGKYVIVEPQTGSVLQARNASEPTPIASIQKLMTALLVIEAGDLDRPVEIVPDDIACMPIRADLRPGGAYARRDLLGAMLVGSANDAALALARDHAGSLPAFAEAMTARARALGMADSTFRNPTGLPHEGQQSTAQDAALLCAAADAVPLVRTLVAQRHWQVSHGAGDATRLDATNRLLRTMEACDGMKTGFTRASGACLAATGSQGVTRRLVVVLGSTPDDIWKDAGGLLAASLGIESTIHGGALAAQD</sequence>
<comment type="similarity">
    <text evidence="1 9">Belongs to the peptidase S11 family.</text>
</comment>
<dbReference type="SUPFAM" id="SSF56601">
    <property type="entry name" value="beta-lactamase/transpeptidase-like"/>
    <property type="match status" value="1"/>
</dbReference>
<dbReference type="PANTHER" id="PTHR21581">
    <property type="entry name" value="D-ALANYL-D-ALANINE CARBOXYPEPTIDASE"/>
    <property type="match status" value="1"/>
</dbReference>